<gene>
    <name evidence="1" type="ordered locus">Mthe_0664</name>
</gene>
<name>A0B6Y0_METTP</name>
<dbReference type="EMBL" id="CP000477">
    <property type="protein sequence ID" value="ABK14454.1"/>
    <property type="molecule type" value="Genomic_DNA"/>
</dbReference>
<sequence>MYRKQSRLRDEIESLNVKPKGGVLLVNLSTGERWSFDSYHDAIEFMRGKKGRWYLTASINENITKK</sequence>
<evidence type="ECO:0000313" key="2">
    <source>
        <dbReference type="Proteomes" id="UP000000674"/>
    </source>
</evidence>
<evidence type="ECO:0000313" key="1">
    <source>
        <dbReference type="EMBL" id="ABK14454.1"/>
    </source>
</evidence>
<keyword evidence="2" id="KW-1185">Reference proteome</keyword>
<organism evidence="1 2">
    <name type="scientific">Methanothrix thermoacetophila (strain DSM 6194 / JCM 14653 / NBRC 101360 / PT)</name>
    <name type="common">Methanosaeta thermophila</name>
    <dbReference type="NCBI Taxonomy" id="349307"/>
    <lineage>
        <taxon>Archaea</taxon>
        <taxon>Methanobacteriati</taxon>
        <taxon>Methanobacteriota</taxon>
        <taxon>Stenosarchaea group</taxon>
        <taxon>Methanomicrobia</taxon>
        <taxon>Methanotrichales</taxon>
        <taxon>Methanotrichaceae</taxon>
        <taxon>Methanothrix</taxon>
    </lineage>
</organism>
<proteinExistence type="predicted"/>
<dbReference type="AlphaFoldDB" id="A0B6Y0"/>
<protein>
    <submittedName>
        <fullName evidence="1">Uncharacterized protein</fullName>
    </submittedName>
</protein>
<dbReference type="KEGG" id="mtp:Mthe_0664"/>
<dbReference type="HOGENOM" id="CLU_2820990_0_0_2"/>
<dbReference type="Proteomes" id="UP000000674">
    <property type="component" value="Chromosome"/>
</dbReference>
<reference evidence="1 2" key="1">
    <citation type="submission" date="2006-10" db="EMBL/GenBank/DDBJ databases">
        <title>Complete sequence of Methanosaeta thermophila PT.</title>
        <authorList>
            <consortium name="US DOE Joint Genome Institute"/>
            <person name="Copeland A."/>
            <person name="Lucas S."/>
            <person name="Lapidus A."/>
            <person name="Barry K."/>
            <person name="Detter J.C."/>
            <person name="Glavina del Rio T."/>
            <person name="Hammon N."/>
            <person name="Israni S."/>
            <person name="Pitluck S."/>
            <person name="Chain P."/>
            <person name="Malfatti S."/>
            <person name="Shin M."/>
            <person name="Vergez L."/>
            <person name="Schmutz J."/>
            <person name="Larimer F."/>
            <person name="Land M."/>
            <person name="Hauser L."/>
            <person name="Kyrpides N."/>
            <person name="Kim E."/>
            <person name="Smith K.S."/>
            <person name="Ingram-Smith C."/>
            <person name="Richardson P."/>
        </authorList>
    </citation>
    <scope>NUCLEOTIDE SEQUENCE [LARGE SCALE GENOMIC DNA]</scope>
    <source>
        <strain evidence="2">DSM 6194 / JCM 14653 / NBRC 101360 / PT</strain>
    </source>
</reference>
<accession>A0B6Y0</accession>